<evidence type="ECO:0000256" key="7">
    <source>
        <dbReference type="SAM" id="Phobius"/>
    </source>
</evidence>
<feature type="repeat" description="TNFR-Cys" evidence="6">
    <location>
        <begin position="95"/>
        <end position="136"/>
    </location>
</feature>
<comment type="caution">
    <text evidence="6">Lacks conserved residue(s) required for the propagation of feature annotation.</text>
</comment>
<dbReference type="EMBL" id="JAUZQC010000012">
    <property type="protein sequence ID" value="KAK5861780.1"/>
    <property type="molecule type" value="Genomic_DNA"/>
</dbReference>
<name>A0AAN7XJF5_ELEMC</name>
<keyword evidence="4 6" id="KW-1015">Disulfide bond</keyword>
<feature type="disulfide bond" evidence="6">
    <location>
        <begin position="55"/>
        <end position="70"/>
    </location>
</feature>
<keyword evidence="3" id="KW-0677">Repeat</keyword>
<dbReference type="Pfam" id="PF00531">
    <property type="entry name" value="Death"/>
    <property type="match status" value="1"/>
</dbReference>
<evidence type="ECO:0000256" key="3">
    <source>
        <dbReference type="ARBA" id="ARBA00022737"/>
    </source>
</evidence>
<dbReference type="PROSITE" id="PS50017">
    <property type="entry name" value="DEATH_DOMAIN"/>
    <property type="match status" value="1"/>
</dbReference>
<dbReference type="SUPFAM" id="SSF47986">
    <property type="entry name" value="DEATH domain"/>
    <property type="match status" value="1"/>
</dbReference>
<accession>A0AAN7XJF5</accession>
<evidence type="ECO:0008006" key="12">
    <source>
        <dbReference type="Google" id="ProtNLM"/>
    </source>
</evidence>
<evidence type="ECO:0000256" key="4">
    <source>
        <dbReference type="ARBA" id="ARBA00023157"/>
    </source>
</evidence>
<dbReference type="Pfam" id="PF00020">
    <property type="entry name" value="TNFR_c6"/>
    <property type="match status" value="2"/>
</dbReference>
<dbReference type="CDD" id="cd08313">
    <property type="entry name" value="Death_TNFR1"/>
    <property type="match status" value="1"/>
</dbReference>
<dbReference type="InterPro" id="IPR052493">
    <property type="entry name" value="TNFRSF1A"/>
</dbReference>
<dbReference type="GO" id="GO:0005031">
    <property type="term" value="F:tumor necrosis factor receptor activity"/>
    <property type="evidence" value="ECO:0007669"/>
    <property type="project" value="TreeGrafter"/>
</dbReference>
<evidence type="ECO:0000256" key="5">
    <source>
        <dbReference type="ARBA" id="ARBA00023180"/>
    </source>
</evidence>
<feature type="repeat" description="TNFR-Cys" evidence="6">
    <location>
        <begin position="16"/>
        <end position="52"/>
    </location>
</feature>
<dbReference type="Proteomes" id="UP001346869">
    <property type="component" value="Unassembled WGS sequence"/>
</dbReference>
<dbReference type="SUPFAM" id="SSF57586">
    <property type="entry name" value="TNF receptor-like"/>
    <property type="match status" value="3"/>
</dbReference>
<evidence type="ECO:0000256" key="6">
    <source>
        <dbReference type="PROSITE-ProRule" id="PRU00206"/>
    </source>
</evidence>
<dbReference type="PROSITE" id="PS50050">
    <property type="entry name" value="TNFR_NGFR_2"/>
    <property type="match status" value="3"/>
</dbReference>
<feature type="repeat" description="TNFR-Cys" evidence="6">
    <location>
        <begin position="54"/>
        <end position="94"/>
    </location>
</feature>
<keyword evidence="7" id="KW-1133">Transmembrane helix</keyword>
<evidence type="ECO:0000313" key="11">
    <source>
        <dbReference type="Proteomes" id="UP001346869"/>
    </source>
</evidence>
<keyword evidence="1" id="KW-0053">Apoptosis</keyword>
<feature type="domain" description="TNFR-Cys" evidence="9">
    <location>
        <begin position="95"/>
        <end position="136"/>
    </location>
</feature>
<protein>
    <recommendedName>
        <fullName evidence="12">Tumor necrosis factor receptor superfamily member 1A</fullName>
    </recommendedName>
</protein>
<dbReference type="SMART" id="SM00005">
    <property type="entry name" value="DEATH"/>
    <property type="match status" value="1"/>
</dbReference>
<dbReference type="InterPro" id="IPR033994">
    <property type="entry name" value="TNFRSF1A_death"/>
</dbReference>
<reference evidence="10 11" key="2">
    <citation type="journal article" date="2023" name="Mol. Biol. Evol.">
        <title>Genomics of Secondarily Temperate Adaptation in the Only Non-Antarctic Icefish.</title>
        <authorList>
            <person name="Rivera-Colon A.G."/>
            <person name="Rayamajhi N."/>
            <person name="Minhas B.F."/>
            <person name="Madrigal G."/>
            <person name="Bilyk K.T."/>
            <person name="Yoon V."/>
            <person name="Hune M."/>
            <person name="Gregory S."/>
            <person name="Cheng C.H.C."/>
            <person name="Catchen J.M."/>
        </authorList>
    </citation>
    <scope>NUCLEOTIDE SEQUENCE [LARGE SCALE GENOMIC DNA]</scope>
    <source>
        <strain evidence="10">JMC-PN-2008</strain>
    </source>
</reference>
<evidence type="ECO:0000259" key="8">
    <source>
        <dbReference type="PROSITE" id="PS50017"/>
    </source>
</evidence>
<dbReference type="GO" id="GO:0006954">
    <property type="term" value="P:inflammatory response"/>
    <property type="evidence" value="ECO:0007669"/>
    <property type="project" value="TreeGrafter"/>
</dbReference>
<dbReference type="AlphaFoldDB" id="A0AAN7XJF5"/>
<keyword evidence="2" id="KW-0732">Signal</keyword>
<dbReference type="GO" id="GO:0045121">
    <property type="term" value="C:membrane raft"/>
    <property type="evidence" value="ECO:0007669"/>
    <property type="project" value="TreeGrafter"/>
</dbReference>
<evidence type="ECO:0000256" key="2">
    <source>
        <dbReference type="ARBA" id="ARBA00022729"/>
    </source>
</evidence>
<dbReference type="InterPro" id="IPR000488">
    <property type="entry name" value="Death_dom"/>
</dbReference>
<dbReference type="GO" id="GO:0043120">
    <property type="term" value="F:tumor necrosis factor binding"/>
    <property type="evidence" value="ECO:0007669"/>
    <property type="project" value="TreeGrafter"/>
</dbReference>
<feature type="domain" description="Death" evidence="8">
    <location>
        <begin position="272"/>
        <end position="366"/>
    </location>
</feature>
<feature type="disulfide bond" evidence="6">
    <location>
        <begin position="76"/>
        <end position="94"/>
    </location>
</feature>
<dbReference type="InterPro" id="IPR011029">
    <property type="entry name" value="DEATH-like_dom_sf"/>
</dbReference>
<dbReference type="GO" id="GO:0006915">
    <property type="term" value="P:apoptotic process"/>
    <property type="evidence" value="ECO:0007669"/>
    <property type="project" value="UniProtKB-KW"/>
</dbReference>
<feature type="domain" description="TNFR-Cys" evidence="9">
    <location>
        <begin position="16"/>
        <end position="52"/>
    </location>
</feature>
<evidence type="ECO:0000313" key="10">
    <source>
        <dbReference type="EMBL" id="KAK5861780.1"/>
    </source>
</evidence>
<keyword evidence="7" id="KW-0472">Membrane</keyword>
<feature type="domain" description="TNFR-Cys" evidence="9">
    <location>
        <begin position="54"/>
        <end position="94"/>
    </location>
</feature>
<feature type="disulfide bond" evidence="6">
    <location>
        <begin position="30"/>
        <end position="43"/>
    </location>
</feature>
<keyword evidence="11" id="KW-1185">Reference proteome</keyword>
<dbReference type="GO" id="GO:0043235">
    <property type="term" value="C:receptor complex"/>
    <property type="evidence" value="ECO:0007669"/>
    <property type="project" value="TreeGrafter"/>
</dbReference>
<dbReference type="Gene3D" id="2.10.50.10">
    <property type="entry name" value="Tumor Necrosis Factor Receptor, subunit A, domain 2"/>
    <property type="match status" value="3"/>
</dbReference>
<organism evidence="10 11">
    <name type="scientific">Eleginops maclovinus</name>
    <name type="common">Patagonian blennie</name>
    <name type="synonym">Eleginus maclovinus</name>
    <dbReference type="NCBI Taxonomy" id="56733"/>
    <lineage>
        <taxon>Eukaryota</taxon>
        <taxon>Metazoa</taxon>
        <taxon>Chordata</taxon>
        <taxon>Craniata</taxon>
        <taxon>Vertebrata</taxon>
        <taxon>Euteleostomi</taxon>
        <taxon>Actinopterygii</taxon>
        <taxon>Neopterygii</taxon>
        <taxon>Teleostei</taxon>
        <taxon>Neoteleostei</taxon>
        <taxon>Acanthomorphata</taxon>
        <taxon>Eupercaria</taxon>
        <taxon>Perciformes</taxon>
        <taxon>Notothenioidei</taxon>
        <taxon>Eleginopidae</taxon>
        <taxon>Eleginops</taxon>
    </lineage>
</organism>
<keyword evidence="5" id="KW-0325">Glycoprotein</keyword>
<feature type="disulfide bond" evidence="6">
    <location>
        <begin position="73"/>
        <end position="86"/>
    </location>
</feature>
<dbReference type="PANTHER" id="PTHR46861:SF1">
    <property type="entry name" value="TUMOR NECROSIS FACTOR RECEPTOR SUPERFAMILY MEMBER 1A"/>
    <property type="match status" value="1"/>
</dbReference>
<feature type="disulfide bond" evidence="6">
    <location>
        <begin position="115"/>
        <end position="128"/>
    </location>
</feature>
<feature type="disulfide bond" evidence="6">
    <location>
        <begin position="118"/>
        <end position="136"/>
    </location>
</feature>
<dbReference type="SMART" id="SM00208">
    <property type="entry name" value="TNFR"/>
    <property type="match status" value="3"/>
</dbReference>
<dbReference type="InterPro" id="IPR001368">
    <property type="entry name" value="TNFR/NGFR_Cys_rich_reg"/>
</dbReference>
<dbReference type="PANTHER" id="PTHR46861">
    <property type="entry name" value="TUMOR NECROSIS FACTOR RECEPTOR SUPERFAMILY MEMBER 1A"/>
    <property type="match status" value="1"/>
</dbReference>
<keyword evidence="7" id="KW-0812">Transmembrane</keyword>
<evidence type="ECO:0000256" key="1">
    <source>
        <dbReference type="ARBA" id="ARBA00022703"/>
    </source>
</evidence>
<proteinExistence type="predicted"/>
<sequence length="369" mass="41430">MCMFNLALTLVDEGQNCKEGEFLSDNGVCCTKCNPGLRLVKACDSAHSRTNCTQCAPGYYTENSNFAENCRSCRKCQDREEEVSKCKTTKNRVCRCKEGYYRSKIDSVKYQCLNCSKCGQDQMERKTCTPEQNTVCECKETFYKVNAKCEPCESCTHGCQHLCFSTPVKTTAPEQRNEHLINIIAGVAALSLVSMGLVFLVTYLVTKRSIKKKMLKQSSQESDISVESGKPFLNFIVEPAENRIDKALPQTAVSEQEPPNLPDCVPLEVKIPELIYTVLDLVPVLQVKQLVRTLGVTDTEIEQAEADHRSCREAHYQMLKVWAKRGARSGGGGRGRMVHEPLLQELLGQLRQMHLGRAAEELETKYSIE</sequence>
<comment type="caution">
    <text evidence="10">The sequence shown here is derived from an EMBL/GenBank/DDBJ whole genome shotgun (WGS) entry which is preliminary data.</text>
</comment>
<reference evidence="10 11" key="1">
    <citation type="journal article" date="2023" name="Genes (Basel)">
        <title>Chromosome-Level Genome Assembly and Circadian Gene Repertoire of the Patagonia Blennie Eleginops maclovinus-The Closest Ancestral Proxy of Antarctic Cryonotothenioids.</title>
        <authorList>
            <person name="Cheng C.C."/>
            <person name="Rivera-Colon A.G."/>
            <person name="Minhas B.F."/>
            <person name="Wilson L."/>
            <person name="Rayamajhi N."/>
            <person name="Vargas-Chacoff L."/>
            <person name="Catchen J.M."/>
        </authorList>
    </citation>
    <scope>NUCLEOTIDE SEQUENCE [LARGE SCALE GENOMIC DNA]</scope>
    <source>
        <strain evidence="10">JMC-PN-2008</strain>
    </source>
</reference>
<feature type="transmembrane region" description="Helical" evidence="7">
    <location>
        <begin position="183"/>
        <end position="206"/>
    </location>
</feature>
<gene>
    <name evidence="10" type="ORF">PBY51_017230</name>
</gene>
<dbReference type="Gene3D" id="1.10.533.10">
    <property type="entry name" value="Death Domain, Fas"/>
    <property type="match status" value="1"/>
</dbReference>
<evidence type="ECO:0000259" key="9">
    <source>
        <dbReference type="PROSITE" id="PS50050"/>
    </source>
</evidence>